<dbReference type="AlphaFoldDB" id="A0A023B8F5"/>
<dbReference type="SUPFAM" id="SSF50182">
    <property type="entry name" value="Sm-like ribonucleoproteins"/>
    <property type="match status" value="1"/>
</dbReference>
<dbReference type="Gene3D" id="2.30.30.100">
    <property type="match status" value="1"/>
</dbReference>
<proteinExistence type="inferred from homology"/>
<dbReference type="CDD" id="cd01721">
    <property type="entry name" value="Sm_D3"/>
    <property type="match status" value="1"/>
</dbReference>
<dbReference type="GO" id="GO:0005681">
    <property type="term" value="C:spliceosomal complex"/>
    <property type="evidence" value="ECO:0007669"/>
    <property type="project" value="InterPro"/>
</dbReference>
<dbReference type="FunFam" id="2.30.30.100:FF:000002">
    <property type="entry name" value="Small nuclear ribonucleoprotein Sm D3"/>
    <property type="match status" value="1"/>
</dbReference>
<keyword evidence="8 9" id="KW-0687">Ribonucleoprotein</keyword>
<dbReference type="EMBL" id="AFNH02000454">
    <property type="protein sequence ID" value="EZG69109.1"/>
    <property type="molecule type" value="Genomic_DNA"/>
</dbReference>
<keyword evidence="4" id="KW-0963">Cytoplasm</keyword>
<evidence type="ECO:0000256" key="5">
    <source>
        <dbReference type="ARBA" id="ARBA00022664"/>
    </source>
</evidence>
<dbReference type="GO" id="GO:0003723">
    <property type="term" value="F:RNA binding"/>
    <property type="evidence" value="ECO:0007669"/>
    <property type="project" value="InterPro"/>
</dbReference>
<dbReference type="OMA" id="HTITCET"/>
<evidence type="ECO:0000256" key="3">
    <source>
        <dbReference type="ARBA" id="ARBA00008146"/>
    </source>
</evidence>
<dbReference type="GeneID" id="22912192"/>
<reference evidence="11" key="1">
    <citation type="submission" date="2013-12" db="EMBL/GenBank/DDBJ databases">
        <authorList>
            <person name="Omoto C.K."/>
            <person name="Sibley D."/>
            <person name="Venepally P."/>
            <person name="Hadjithomas M."/>
            <person name="Karamycheva S."/>
            <person name="Brunk B."/>
            <person name="Roos D."/>
            <person name="Caler E."/>
            <person name="Lorenzi H."/>
        </authorList>
    </citation>
    <scope>NUCLEOTIDE SEQUENCE</scope>
</reference>
<evidence type="ECO:0000313" key="12">
    <source>
        <dbReference type="Proteomes" id="UP000019763"/>
    </source>
</evidence>
<dbReference type="InterPro" id="IPR010920">
    <property type="entry name" value="LSM_dom_sf"/>
</dbReference>
<evidence type="ECO:0000256" key="8">
    <source>
        <dbReference type="ARBA" id="ARBA00023274"/>
    </source>
</evidence>
<sequence length="122" mass="13491">MNVGIPLKLYYESLGHTVTVEMKTGDTVRGTLANVEDNMNILLVSTTFTSKSGKATPLELVFVRGSQIRFTIFPDMLRYAPMFKLAKAKGQKGLGIGQQRRQMVMKAHQGGNLFLNSGRGRI</sequence>
<dbReference type="PANTHER" id="PTHR23338">
    <property type="entry name" value="SMALL NUCLEAR RIBONUCLEOPROTEIN SM"/>
    <property type="match status" value="1"/>
</dbReference>
<comment type="similarity">
    <text evidence="3 9">Belongs to the snRNP core protein family.</text>
</comment>
<dbReference type="GO" id="GO:0000387">
    <property type="term" value="P:spliceosomal snRNP assembly"/>
    <property type="evidence" value="ECO:0007669"/>
    <property type="project" value="UniProtKB-UniRule"/>
</dbReference>
<protein>
    <recommendedName>
        <fullName evidence="9">Small nuclear ribonucleoprotein Sm D3</fullName>
        <shortName evidence="9">Sm-D3</shortName>
    </recommendedName>
    <alternativeName>
        <fullName evidence="9">snRNP core protein D3</fullName>
    </alternativeName>
</protein>
<name>A0A023B8F5_GRENI</name>
<evidence type="ECO:0000256" key="6">
    <source>
        <dbReference type="ARBA" id="ARBA00023187"/>
    </source>
</evidence>
<dbReference type="InterPro" id="IPR027141">
    <property type="entry name" value="LSm4/Sm_D1/D3"/>
</dbReference>
<evidence type="ECO:0000313" key="11">
    <source>
        <dbReference type="EMBL" id="EZG69109.1"/>
    </source>
</evidence>
<evidence type="ECO:0000256" key="1">
    <source>
        <dbReference type="ARBA" id="ARBA00004123"/>
    </source>
</evidence>
<dbReference type="Proteomes" id="UP000019763">
    <property type="component" value="Unassembled WGS sequence"/>
</dbReference>
<evidence type="ECO:0000256" key="9">
    <source>
        <dbReference type="RuleBase" id="RU365050"/>
    </source>
</evidence>
<comment type="caution">
    <text evidence="11">The sequence shown here is derived from an EMBL/GenBank/DDBJ whole genome shotgun (WGS) entry which is preliminary data.</text>
</comment>
<evidence type="ECO:0000256" key="2">
    <source>
        <dbReference type="ARBA" id="ARBA00004514"/>
    </source>
</evidence>
<evidence type="ECO:0000259" key="10">
    <source>
        <dbReference type="PROSITE" id="PS52002"/>
    </source>
</evidence>
<gene>
    <name evidence="11" type="ORF">GNI_059820</name>
</gene>
<keyword evidence="7 9" id="KW-0539">Nucleus</keyword>
<organism evidence="11 12">
    <name type="scientific">Gregarina niphandrodes</name>
    <name type="common">Septate eugregarine</name>
    <dbReference type="NCBI Taxonomy" id="110365"/>
    <lineage>
        <taxon>Eukaryota</taxon>
        <taxon>Sar</taxon>
        <taxon>Alveolata</taxon>
        <taxon>Apicomplexa</taxon>
        <taxon>Conoidasida</taxon>
        <taxon>Gregarinasina</taxon>
        <taxon>Eugregarinorida</taxon>
        <taxon>Gregarinidae</taxon>
        <taxon>Gregarina</taxon>
    </lineage>
</organism>
<evidence type="ECO:0000256" key="4">
    <source>
        <dbReference type="ARBA" id="ARBA00022490"/>
    </source>
</evidence>
<comment type="subcellular location">
    <subcellularLocation>
        <location evidence="2">Cytoplasm</location>
        <location evidence="2">Cytosol</location>
    </subcellularLocation>
    <subcellularLocation>
        <location evidence="1 9">Nucleus</location>
    </subcellularLocation>
</comment>
<dbReference type="PROSITE" id="PS52002">
    <property type="entry name" value="SM"/>
    <property type="match status" value="1"/>
</dbReference>
<dbReference type="SMART" id="SM00651">
    <property type="entry name" value="Sm"/>
    <property type="match status" value="1"/>
</dbReference>
<dbReference type="RefSeq" id="XP_011134489.1">
    <property type="nucleotide sequence ID" value="XM_011136187.1"/>
</dbReference>
<dbReference type="InterPro" id="IPR034099">
    <property type="entry name" value="SmD3"/>
</dbReference>
<feature type="domain" description="Sm" evidence="10">
    <location>
        <begin position="5"/>
        <end position="77"/>
    </location>
</feature>
<dbReference type="OrthoDB" id="6425924at2759"/>
<dbReference type="GO" id="GO:0005829">
    <property type="term" value="C:cytosol"/>
    <property type="evidence" value="ECO:0007669"/>
    <property type="project" value="UniProtKB-SubCell"/>
</dbReference>
<accession>A0A023B8F5</accession>
<dbReference type="eggNOG" id="KOG3172">
    <property type="taxonomic scope" value="Eukaryota"/>
</dbReference>
<dbReference type="Pfam" id="PF01423">
    <property type="entry name" value="LSM"/>
    <property type="match status" value="1"/>
</dbReference>
<keyword evidence="6 9" id="KW-0508">mRNA splicing</keyword>
<keyword evidence="5 9" id="KW-0507">mRNA processing</keyword>
<dbReference type="InterPro" id="IPR001163">
    <property type="entry name" value="Sm_dom_euk/arc"/>
</dbReference>
<evidence type="ECO:0000256" key="7">
    <source>
        <dbReference type="ARBA" id="ARBA00023242"/>
    </source>
</evidence>
<dbReference type="InterPro" id="IPR047575">
    <property type="entry name" value="Sm"/>
</dbReference>
<keyword evidence="12" id="KW-1185">Reference proteome</keyword>
<dbReference type="VEuPathDB" id="CryptoDB:GNI_059820"/>